<protein>
    <submittedName>
        <fullName evidence="1">Uncharacterized protein</fullName>
    </submittedName>
</protein>
<dbReference type="EMBL" id="HACG01005687">
    <property type="protein sequence ID" value="CEK52552.1"/>
    <property type="molecule type" value="Transcribed_RNA"/>
</dbReference>
<feature type="non-terminal residue" evidence="1">
    <location>
        <position position="71"/>
    </location>
</feature>
<dbReference type="AlphaFoldDB" id="A0A0B6Y898"/>
<name>A0A0B6Y898_9EUPU</name>
<reference evidence="1" key="1">
    <citation type="submission" date="2014-12" db="EMBL/GenBank/DDBJ databases">
        <title>Insight into the proteome of Arion vulgaris.</title>
        <authorList>
            <person name="Aradska J."/>
            <person name="Bulat T."/>
            <person name="Smidak R."/>
            <person name="Sarate P."/>
            <person name="Gangsoo J."/>
            <person name="Sialana F."/>
            <person name="Bilban M."/>
            <person name="Lubec G."/>
        </authorList>
    </citation>
    <scope>NUCLEOTIDE SEQUENCE</scope>
    <source>
        <tissue evidence="1">Skin</tissue>
    </source>
</reference>
<evidence type="ECO:0000313" key="1">
    <source>
        <dbReference type="EMBL" id="CEK52552.1"/>
    </source>
</evidence>
<organism evidence="1">
    <name type="scientific">Arion vulgaris</name>
    <dbReference type="NCBI Taxonomy" id="1028688"/>
    <lineage>
        <taxon>Eukaryota</taxon>
        <taxon>Metazoa</taxon>
        <taxon>Spiralia</taxon>
        <taxon>Lophotrochozoa</taxon>
        <taxon>Mollusca</taxon>
        <taxon>Gastropoda</taxon>
        <taxon>Heterobranchia</taxon>
        <taxon>Euthyneura</taxon>
        <taxon>Panpulmonata</taxon>
        <taxon>Eupulmonata</taxon>
        <taxon>Stylommatophora</taxon>
        <taxon>Helicina</taxon>
        <taxon>Arionoidea</taxon>
        <taxon>Arionidae</taxon>
        <taxon>Arion</taxon>
    </lineage>
</organism>
<accession>A0A0B6Y898</accession>
<gene>
    <name evidence="1" type="primary">ORF17202</name>
</gene>
<sequence length="71" mass="8083">MIQFETFKSVNISSKPPNGSHNHPTFPTYIQYVIQFETYKSVNISSNPSHPLAHINIQPSHPSDHINIQPE</sequence>
<proteinExistence type="predicted"/>